<dbReference type="RefSeq" id="WP_069397172.1">
    <property type="nucleotide sequence ID" value="NZ_JACKUN010000026.1"/>
</dbReference>
<dbReference type="EMBL" id="UEGW01000001">
    <property type="protein sequence ID" value="SRX93096.1"/>
    <property type="molecule type" value="Genomic_DNA"/>
</dbReference>
<dbReference type="SUPFAM" id="SSF52833">
    <property type="entry name" value="Thioredoxin-like"/>
    <property type="match status" value="1"/>
</dbReference>
<evidence type="ECO:0008006" key="3">
    <source>
        <dbReference type="Google" id="ProtNLM"/>
    </source>
</evidence>
<accession>A0A1E3TCM4</accession>
<proteinExistence type="predicted"/>
<evidence type="ECO:0000313" key="1">
    <source>
        <dbReference type="EMBL" id="SRX93096.1"/>
    </source>
</evidence>
<reference evidence="1 2" key="1">
    <citation type="submission" date="2018-05" db="EMBL/GenBank/DDBJ databases">
        <authorList>
            <consortium name="IHU Genomes"/>
        </authorList>
    </citation>
    <scope>NUCLEOTIDE SEQUENCE [LARGE SCALE GENOMIC DNA]</scope>
    <source>
        <strain evidence="1 2">P7336</strain>
    </source>
</reference>
<gene>
    <name evidence="1" type="ORF">MSP7336_01329</name>
</gene>
<dbReference type="Pfam" id="PF22234">
    <property type="entry name" value="Rv2466c-like"/>
    <property type="match status" value="1"/>
</dbReference>
<name>A0A1E3TCM4_MYCSH</name>
<dbReference type="OrthoDB" id="3572655at2"/>
<dbReference type="Proteomes" id="UP000252015">
    <property type="component" value="Unassembled WGS sequence"/>
</dbReference>
<protein>
    <recommendedName>
        <fullName evidence="3">DSBA-like thioredoxin domain-containing protein</fullName>
    </recommendedName>
</protein>
<keyword evidence="2" id="KW-1185">Reference proteome</keyword>
<sequence>MTNVELYVDPVCPFAWVTSRWLQAADRGSGLRQMSLAVLNEGRDVDPAHRTKIDWSRRLGRVFAAATADGGPDAFRELYEAFGGLVHDAAQELADTALKESLSASNLNPALVETLDDPGWDDAVRATHRRSQDALGGSGGSPIIVVDGKGFFGPVLTRIPNRDDGAELLNAVLSAASTPGFAVLQRPYQGPPSTTREENNG</sequence>
<dbReference type="STRING" id="29313.BHQ16_16595"/>
<dbReference type="InterPro" id="IPR036249">
    <property type="entry name" value="Thioredoxin-like_sf"/>
</dbReference>
<dbReference type="InterPro" id="IPR053977">
    <property type="entry name" value="Rv2466c-like"/>
</dbReference>
<organism evidence="1 2">
    <name type="scientific">Mycobacterium shimoidei</name>
    <dbReference type="NCBI Taxonomy" id="29313"/>
    <lineage>
        <taxon>Bacteria</taxon>
        <taxon>Bacillati</taxon>
        <taxon>Actinomycetota</taxon>
        <taxon>Actinomycetes</taxon>
        <taxon>Mycobacteriales</taxon>
        <taxon>Mycobacteriaceae</taxon>
        <taxon>Mycobacterium</taxon>
    </lineage>
</organism>
<evidence type="ECO:0000313" key="2">
    <source>
        <dbReference type="Proteomes" id="UP000252015"/>
    </source>
</evidence>
<dbReference type="Gene3D" id="3.40.30.10">
    <property type="entry name" value="Glutaredoxin"/>
    <property type="match status" value="1"/>
</dbReference>
<dbReference type="AlphaFoldDB" id="A0A1E3TCM4"/>